<keyword evidence="3" id="KW-1185">Reference proteome</keyword>
<gene>
    <name evidence="2" type="ORF">BK138_26220</name>
</gene>
<dbReference type="SUPFAM" id="SSF46785">
    <property type="entry name" value="Winged helix' DNA-binding domain"/>
    <property type="match status" value="1"/>
</dbReference>
<dbReference type="Pfam" id="PF03551">
    <property type="entry name" value="PadR"/>
    <property type="match status" value="1"/>
</dbReference>
<dbReference type="PANTHER" id="PTHR43252:SF2">
    <property type="entry name" value="TRANSCRIPTION REGULATOR, PADR-LIKE FAMILY"/>
    <property type="match status" value="1"/>
</dbReference>
<dbReference type="Proteomes" id="UP000187172">
    <property type="component" value="Unassembled WGS sequence"/>
</dbReference>
<protein>
    <submittedName>
        <fullName evidence="2">PadR family transcriptional regulator</fullName>
    </submittedName>
</protein>
<proteinExistence type="predicted"/>
<sequence>MYELFVLGELMTGEKHGYMLQDVLNNAVGLGRKISSGTLYPLLSRMTEAGWIHLRIEEETKGGRTRKIYAITDAGRQRFEELMKETLEPNPEAEAALIFRFKMVYFGYVTKEVRLACLEDYLQIIRRSREYVSRFEAYLQSQQPEPAKQRNQLLRMFDYRKRLGEADEAWITAEIERIQAEED</sequence>
<evidence type="ECO:0000259" key="1">
    <source>
        <dbReference type="Pfam" id="PF03551"/>
    </source>
</evidence>
<dbReference type="Gene3D" id="1.10.10.10">
    <property type="entry name" value="Winged helix-like DNA-binding domain superfamily/Winged helix DNA-binding domain"/>
    <property type="match status" value="1"/>
</dbReference>
<dbReference type="AlphaFoldDB" id="A0A1R1EFP1"/>
<dbReference type="RefSeq" id="WP_076173989.1">
    <property type="nucleotide sequence ID" value="NZ_MRTP01000010.1"/>
</dbReference>
<feature type="domain" description="Transcription regulator PadR N-terminal" evidence="1">
    <location>
        <begin position="6"/>
        <end position="81"/>
    </location>
</feature>
<dbReference type="InterPro" id="IPR005149">
    <property type="entry name" value="Tscrpt_reg_PadR_N"/>
</dbReference>
<dbReference type="EMBL" id="MRTP01000010">
    <property type="protein sequence ID" value="OMF50654.1"/>
    <property type="molecule type" value="Genomic_DNA"/>
</dbReference>
<dbReference type="InterPro" id="IPR036390">
    <property type="entry name" value="WH_DNA-bd_sf"/>
</dbReference>
<name>A0A1R1EFP1_9BACL</name>
<reference evidence="2 3" key="1">
    <citation type="submission" date="2016-11" db="EMBL/GenBank/DDBJ databases">
        <title>Paenibacillus species isolates.</title>
        <authorList>
            <person name="Beno S.M."/>
        </authorList>
    </citation>
    <scope>NUCLEOTIDE SEQUENCE [LARGE SCALE GENOMIC DNA]</scope>
    <source>
        <strain evidence="2 3">FSL R5-0378</strain>
    </source>
</reference>
<evidence type="ECO:0000313" key="3">
    <source>
        <dbReference type="Proteomes" id="UP000187172"/>
    </source>
</evidence>
<dbReference type="PANTHER" id="PTHR43252">
    <property type="entry name" value="TRANSCRIPTIONAL REGULATOR YQJI"/>
    <property type="match status" value="1"/>
</dbReference>
<dbReference type="InterPro" id="IPR036388">
    <property type="entry name" value="WH-like_DNA-bd_sf"/>
</dbReference>
<organism evidence="2 3">
    <name type="scientific">Paenibacillus rhizosphaerae</name>
    <dbReference type="NCBI Taxonomy" id="297318"/>
    <lineage>
        <taxon>Bacteria</taxon>
        <taxon>Bacillati</taxon>
        <taxon>Bacillota</taxon>
        <taxon>Bacilli</taxon>
        <taxon>Bacillales</taxon>
        <taxon>Paenibacillaceae</taxon>
        <taxon>Paenibacillus</taxon>
    </lineage>
</organism>
<evidence type="ECO:0000313" key="2">
    <source>
        <dbReference type="EMBL" id="OMF50654.1"/>
    </source>
</evidence>
<accession>A0A1R1EFP1</accession>
<comment type="caution">
    <text evidence="2">The sequence shown here is derived from an EMBL/GenBank/DDBJ whole genome shotgun (WGS) entry which is preliminary data.</text>
</comment>
<dbReference type="STRING" id="297318.BK138_26220"/>